<dbReference type="InterPro" id="IPR057955">
    <property type="entry name" value="SF0329-like"/>
</dbReference>
<keyword evidence="2" id="KW-1185">Reference proteome</keyword>
<accession>A0A2W1LR02</accession>
<dbReference type="EMBL" id="QKRB01000028">
    <property type="protein sequence ID" value="PZD97275.1"/>
    <property type="molecule type" value="Genomic_DNA"/>
</dbReference>
<gene>
    <name evidence="1" type="ORF">DNH61_02655</name>
</gene>
<reference evidence="1 2" key="1">
    <citation type="submission" date="2018-06" db="EMBL/GenBank/DDBJ databases">
        <title>Paenibacillus imtechensis sp. nov.</title>
        <authorList>
            <person name="Pinnaka A.K."/>
            <person name="Singh H."/>
            <person name="Kaur M."/>
        </authorList>
    </citation>
    <scope>NUCLEOTIDE SEQUENCE [LARGE SCALE GENOMIC DNA]</scope>
    <source>
        <strain evidence="1 2">SMB1</strain>
    </source>
</reference>
<comment type="caution">
    <text evidence="1">The sequence shown here is derived from an EMBL/GenBank/DDBJ whole genome shotgun (WGS) entry which is preliminary data.</text>
</comment>
<evidence type="ECO:0000313" key="1">
    <source>
        <dbReference type="EMBL" id="PZD97275.1"/>
    </source>
</evidence>
<dbReference type="AlphaFoldDB" id="A0A2W1LR02"/>
<protein>
    <submittedName>
        <fullName evidence="1">Uncharacterized protein</fullName>
    </submittedName>
</protein>
<dbReference type="Proteomes" id="UP000249522">
    <property type="component" value="Unassembled WGS sequence"/>
</dbReference>
<dbReference type="Pfam" id="PF25753">
    <property type="entry name" value="SF0329"/>
    <property type="match status" value="1"/>
</dbReference>
<sequence>MLDGEIIYEANTDKWIKNGEENIERMEFIRLLQEYPNLSIQDALQSDVELVKGLALIDRRVGRRKLKTMDCQEFLNSDFLKILYEARCGEEGIGAMKRSW</sequence>
<name>A0A2W1LR02_9BACL</name>
<proteinExistence type="predicted"/>
<evidence type="ECO:0000313" key="2">
    <source>
        <dbReference type="Proteomes" id="UP000249522"/>
    </source>
</evidence>
<organism evidence="1 2">
    <name type="scientific">Paenibacillus sambharensis</name>
    <dbReference type="NCBI Taxonomy" id="1803190"/>
    <lineage>
        <taxon>Bacteria</taxon>
        <taxon>Bacillati</taxon>
        <taxon>Bacillota</taxon>
        <taxon>Bacilli</taxon>
        <taxon>Bacillales</taxon>
        <taxon>Paenibacillaceae</taxon>
        <taxon>Paenibacillus</taxon>
    </lineage>
</organism>